<proteinExistence type="predicted"/>
<organism evidence="1">
    <name type="scientific">marine metagenome</name>
    <dbReference type="NCBI Taxonomy" id="408172"/>
    <lineage>
        <taxon>unclassified sequences</taxon>
        <taxon>metagenomes</taxon>
        <taxon>ecological metagenomes</taxon>
    </lineage>
</organism>
<dbReference type="EMBL" id="UINC01076160">
    <property type="protein sequence ID" value="SVC15059.1"/>
    <property type="molecule type" value="Genomic_DNA"/>
</dbReference>
<accession>A0A382JTH8</accession>
<reference evidence="1" key="1">
    <citation type="submission" date="2018-05" db="EMBL/GenBank/DDBJ databases">
        <authorList>
            <person name="Lanie J.A."/>
            <person name="Ng W.-L."/>
            <person name="Kazmierczak K.M."/>
            <person name="Andrzejewski T.M."/>
            <person name="Davidsen T.M."/>
            <person name="Wayne K.J."/>
            <person name="Tettelin H."/>
            <person name="Glass J.I."/>
            <person name="Rusch D."/>
            <person name="Podicherti R."/>
            <person name="Tsui H.-C.T."/>
            <person name="Winkler M.E."/>
        </authorList>
    </citation>
    <scope>NUCLEOTIDE SEQUENCE</scope>
</reference>
<gene>
    <name evidence="1" type="ORF">METZ01_LOCUS267913</name>
</gene>
<name>A0A382JTH8_9ZZZZ</name>
<dbReference type="AlphaFoldDB" id="A0A382JTH8"/>
<protein>
    <submittedName>
        <fullName evidence="1">Uncharacterized protein</fullName>
    </submittedName>
</protein>
<evidence type="ECO:0000313" key="1">
    <source>
        <dbReference type="EMBL" id="SVC15059.1"/>
    </source>
</evidence>
<sequence>MRRKKFLPVLFSACEEEEPSDKSPTFNHNEVERNYIFYKPDKLEQNAPLVAGEARLIWIK</sequence>